<dbReference type="AlphaFoldDB" id="A0A1A7ZAM4"/>
<reference evidence="1" key="1">
    <citation type="submission" date="2016-05" db="EMBL/GenBank/DDBJ databases">
        <authorList>
            <person name="Lavstsen T."/>
            <person name="Jespersen J.S."/>
        </authorList>
    </citation>
    <scope>NUCLEOTIDE SEQUENCE</scope>
    <source>
        <tissue evidence="1">Brain</tissue>
    </source>
</reference>
<feature type="non-terminal residue" evidence="1">
    <location>
        <position position="1"/>
    </location>
</feature>
<name>A0A1A7ZAM4_NOTFU</name>
<accession>A0A1A7ZAM4</accession>
<evidence type="ECO:0000313" key="1">
    <source>
        <dbReference type="EMBL" id="SBP39533.1"/>
    </source>
</evidence>
<feature type="non-terminal residue" evidence="1">
    <location>
        <position position="49"/>
    </location>
</feature>
<dbReference type="EMBL" id="HADY01001048">
    <property type="protein sequence ID" value="SBP39533.1"/>
    <property type="molecule type" value="Transcribed_RNA"/>
</dbReference>
<sequence>LLLLPVLLLTPIHRFPPICLEFLKNIMISPSSSAKTEPPHCVLTDHNRP</sequence>
<gene>
    <name evidence="1" type="primary">Nfu_g_1_022986</name>
</gene>
<protein>
    <submittedName>
        <fullName evidence="1">Uncharacterized protein</fullName>
    </submittedName>
</protein>
<proteinExistence type="predicted"/>
<reference evidence="1" key="2">
    <citation type="submission" date="2016-06" db="EMBL/GenBank/DDBJ databases">
        <title>The genome of a short-lived fish provides insights into sex chromosome evolution and the genetic control of aging.</title>
        <authorList>
            <person name="Reichwald K."/>
            <person name="Felder M."/>
            <person name="Petzold A."/>
            <person name="Koch P."/>
            <person name="Groth M."/>
            <person name="Platzer M."/>
        </authorList>
    </citation>
    <scope>NUCLEOTIDE SEQUENCE</scope>
    <source>
        <tissue evidence="1">Brain</tissue>
    </source>
</reference>
<organism evidence="1">
    <name type="scientific">Nothobranchius furzeri</name>
    <name type="common">Turquoise killifish</name>
    <dbReference type="NCBI Taxonomy" id="105023"/>
    <lineage>
        <taxon>Eukaryota</taxon>
        <taxon>Metazoa</taxon>
        <taxon>Chordata</taxon>
        <taxon>Craniata</taxon>
        <taxon>Vertebrata</taxon>
        <taxon>Euteleostomi</taxon>
        <taxon>Actinopterygii</taxon>
        <taxon>Neopterygii</taxon>
        <taxon>Teleostei</taxon>
        <taxon>Neoteleostei</taxon>
        <taxon>Acanthomorphata</taxon>
        <taxon>Ovalentaria</taxon>
        <taxon>Atherinomorphae</taxon>
        <taxon>Cyprinodontiformes</taxon>
        <taxon>Nothobranchiidae</taxon>
        <taxon>Nothobranchius</taxon>
    </lineage>
</organism>